<evidence type="ECO:0000313" key="1">
    <source>
        <dbReference type="EMBL" id="KAK6917184.1"/>
    </source>
</evidence>
<dbReference type="EMBL" id="JBAMMX010000023">
    <property type="protein sequence ID" value="KAK6917184.1"/>
    <property type="molecule type" value="Genomic_DNA"/>
</dbReference>
<gene>
    <name evidence="1" type="ORF">RJ641_017935</name>
</gene>
<evidence type="ECO:0008006" key="3">
    <source>
        <dbReference type="Google" id="ProtNLM"/>
    </source>
</evidence>
<accession>A0AAN8UN36</accession>
<dbReference type="PANTHER" id="PTHR31286:SF183">
    <property type="entry name" value="CCHC-TYPE DOMAIN-CONTAINING PROTEIN"/>
    <property type="match status" value="1"/>
</dbReference>
<evidence type="ECO:0000313" key="2">
    <source>
        <dbReference type="Proteomes" id="UP001370490"/>
    </source>
</evidence>
<reference evidence="1 2" key="1">
    <citation type="submission" date="2023-12" db="EMBL/GenBank/DDBJ databases">
        <title>A high-quality genome assembly for Dillenia turbinata (Dilleniales).</title>
        <authorList>
            <person name="Chanderbali A."/>
        </authorList>
    </citation>
    <scope>NUCLEOTIDE SEQUENCE [LARGE SCALE GENOMIC DNA]</scope>
    <source>
        <strain evidence="1">LSX21</strain>
        <tissue evidence="1">Leaf</tissue>
    </source>
</reference>
<dbReference type="AlphaFoldDB" id="A0AAN8UN36"/>
<dbReference type="PANTHER" id="PTHR31286">
    <property type="entry name" value="GLYCINE-RICH CELL WALL STRUCTURAL PROTEIN 1.8-LIKE"/>
    <property type="match status" value="1"/>
</dbReference>
<comment type="caution">
    <text evidence="1">The sequence shown here is derived from an EMBL/GenBank/DDBJ whole genome shotgun (WGS) entry which is preliminary data.</text>
</comment>
<dbReference type="InterPro" id="IPR040256">
    <property type="entry name" value="At4g02000-like"/>
</dbReference>
<protein>
    <recommendedName>
        <fullName evidence="3">DUF4283 domain-containing protein</fullName>
    </recommendedName>
</protein>
<name>A0AAN8UN36_9MAGN</name>
<proteinExistence type="predicted"/>
<keyword evidence="2" id="KW-1185">Reference proteome</keyword>
<organism evidence="1 2">
    <name type="scientific">Dillenia turbinata</name>
    <dbReference type="NCBI Taxonomy" id="194707"/>
    <lineage>
        <taxon>Eukaryota</taxon>
        <taxon>Viridiplantae</taxon>
        <taxon>Streptophyta</taxon>
        <taxon>Embryophyta</taxon>
        <taxon>Tracheophyta</taxon>
        <taxon>Spermatophyta</taxon>
        <taxon>Magnoliopsida</taxon>
        <taxon>eudicotyledons</taxon>
        <taxon>Gunneridae</taxon>
        <taxon>Pentapetalae</taxon>
        <taxon>Dilleniales</taxon>
        <taxon>Dilleniaceae</taxon>
        <taxon>Dillenia</taxon>
    </lineage>
</organism>
<dbReference type="Proteomes" id="UP001370490">
    <property type="component" value="Unassembled WGS sequence"/>
</dbReference>
<sequence>MASSSRNVGEDLDELCTRMNINVEEEGLAIDDTVVEIIVKDFRWYLVGMLHLTNGHEKYIWLLFRGHEKESVDIRRIIDSGPWTFDNHTLLVRRLGNNEQPGHVPLFQVQIWVQIYKLPIGFMSKKIACNIGNHIDPNNYTSNWCDYKRICVAIDLNSTFMELRDGNGDGDVHGCEIVVAEKRESELFAMKENISRSLASN</sequence>